<dbReference type="STRING" id="151549.A0A4C1U557"/>
<dbReference type="CDD" id="cd19579">
    <property type="entry name" value="serpin1K-like"/>
    <property type="match status" value="1"/>
</dbReference>
<keyword evidence="5" id="KW-0472">Membrane</keyword>
<dbReference type="InterPro" id="IPR036186">
    <property type="entry name" value="Serpin_sf"/>
</dbReference>
<evidence type="ECO:0000259" key="6">
    <source>
        <dbReference type="SMART" id="SM00093"/>
    </source>
</evidence>
<comment type="caution">
    <text evidence="7">The sequence shown here is derived from an EMBL/GenBank/DDBJ whole genome shotgun (WGS) entry which is preliminary data.</text>
</comment>
<name>A0A4C1U557_EUMVA</name>
<evidence type="ECO:0000256" key="4">
    <source>
        <dbReference type="RuleBase" id="RU000411"/>
    </source>
</evidence>
<dbReference type="Pfam" id="PF00079">
    <property type="entry name" value="Serpin"/>
    <property type="match status" value="1"/>
</dbReference>
<dbReference type="GO" id="GO:0004867">
    <property type="term" value="F:serine-type endopeptidase inhibitor activity"/>
    <property type="evidence" value="ECO:0007669"/>
    <property type="project" value="UniProtKB-KW"/>
</dbReference>
<dbReference type="Gene3D" id="2.30.39.10">
    <property type="entry name" value="Alpha-1-antitrypsin, domain 1"/>
    <property type="match status" value="1"/>
</dbReference>
<evidence type="ECO:0000256" key="3">
    <source>
        <dbReference type="ARBA" id="ARBA00022900"/>
    </source>
</evidence>
<dbReference type="InterPro" id="IPR023796">
    <property type="entry name" value="Serpin_dom"/>
</dbReference>
<dbReference type="AlphaFoldDB" id="A0A4C1U557"/>
<keyword evidence="5" id="KW-1133">Transmembrane helix</keyword>
<evidence type="ECO:0000313" key="8">
    <source>
        <dbReference type="Proteomes" id="UP000299102"/>
    </source>
</evidence>
<dbReference type="Proteomes" id="UP000299102">
    <property type="component" value="Unassembled WGS sequence"/>
</dbReference>
<keyword evidence="5" id="KW-0812">Transmembrane</keyword>
<dbReference type="SMART" id="SM00093">
    <property type="entry name" value="SERPIN"/>
    <property type="match status" value="1"/>
</dbReference>
<proteinExistence type="inferred from homology"/>
<feature type="domain" description="Serpin" evidence="6">
    <location>
        <begin position="45"/>
        <end position="417"/>
    </location>
</feature>
<keyword evidence="8" id="KW-1185">Reference proteome</keyword>
<evidence type="ECO:0000256" key="2">
    <source>
        <dbReference type="ARBA" id="ARBA00022690"/>
    </source>
</evidence>
<dbReference type="InterPro" id="IPR000215">
    <property type="entry name" value="Serpin_fam"/>
</dbReference>
<dbReference type="PANTHER" id="PTHR11461:SF211">
    <property type="entry name" value="GH10112P-RELATED"/>
    <property type="match status" value="1"/>
</dbReference>
<keyword evidence="2" id="KW-0646">Protease inhibitor</keyword>
<dbReference type="EMBL" id="BGZK01000128">
    <property type="protein sequence ID" value="GBP21439.1"/>
    <property type="molecule type" value="Genomic_DNA"/>
</dbReference>
<dbReference type="InterPro" id="IPR042185">
    <property type="entry name" value="Serpin_sf_2"/>
</dbReference>
<dbReference type="PANTHER" id="PTHR11461">
    <property type="entry name" value="SERINE PROTEASE INHIBITOR, SERPIN"/>
    <property type="match status" value="1"/>
</dbReference>
<dbReference type="Gene3D" id="3.30.497.10">
    <property type="entry name" value="Antithrombin, subunit I, domain 2"/>
    <property type="match status" value="1"/>
</dbReference>
<evidence type="ECO:0000256" key="5">
    <source>
        <dbReference type="SAM" id="Phobius"/>
    </source>
</evidence>
<evidence type="ECO:0000256" key="1">
    <source>
        <dbReference type="ARBA" id="ARBA00009500"/>
    </source>
</evidence>
<dbReference type="InterPro" id="IPR042178">
    <property type="entry name" value="Serpin_sf_1"/>
</dbReference>
<organism evidence="7 8">
    <name type="scientific">Eumeta variegata</name>
    <name type="common">Bagworm moth</name>
    <name type="synonym">Eumeta japonica</name>
    <dbReference type="NCBI Taxonomy" id="151549"/>
    <lineage>
        <taxon>Eukaryota</taxon>
        <taxon>Metazoa</taxon>
        <taxon>Ecdysozoa</taxon>
        <taxon>Arthropoda</taxon>
        <taxon>Hexapoda</taxon>
        <taxon>Insecta</taxon>
        <taxon>Pterygota</taxon>
        <taxon>Neoptera</taxon>
        <taxon>Endopterygota</taxon>
        <taxon>Lepidoptera</taxon>
        <taxon>Glossata</taxon>
        <taxon>Ditrysia</taxon>
        <taxon>Tineoidea</taxon>
        <taxon>Psychidae</taxon>
        <taxon>Oiketicinae</taxon>
        <taxon>Eumeta</taxon>
    </lineage>
</organism>
<keyword evidence="3" id="KW-0722">Serine protease inhibitor</keyword>
<dbReference type="OrthoDB" id="671595at2759"/>
<dbReference type="SUPFAM" id="SSF56574">
    <property type="entry name" value="Serpins"/>
    <property type="match status" value="1"/>
</dbReference>
<accession>A0A4C1U557</accession>
<feature type="transmembrane region" description="Helical" evidence="5">
    <location>
        <begin position="490"/>
        <end position="514"/>
    </location>
</feature>
<protein>
    <recommendedName>
        <fullName evidence="6">Serpin domain-containing protein</fullName>
    </recommendedName>
</protein>
<reference evidence="7 8" key="1">
    <citation type="journal article" date="2019" name="Commun. Biol.">
        <title>The bagworm genome reveals a unique fibroin gene that provides high tensile strength.</title>
        <authorList>
            <person name="Kono N."/>
            <person name="Nakamura H."/>
            <person name="Ohtoshi R."/>
            <person name="Tomita M."/>
            <person name="Numata K."/>
            <person name="Arakawa K."/>
        </authorList>
    </citation>
    <scope>NUCLEOTIDE SEQUENCE [LARGE SCALE GENOMIC DNA]</scope>
</reference>
<gene>
    <name evidence="7" type="ORF">EVAR_12040_1</name>
</gene>
<sequence length="528" mass="57681">MIAVQRIKLCPCEVSYESVAIEKNKNAVKKKEGSESTCGIASFASKSNSERCHTQELEKNKNVVSSPLSAEILLALITLGANDPAHSELLKALDFPDDEFIRSSFTTVSQKFKTIKGVTLNVANKVYIKEGSYDLAPEIKKDAVDVFDADFEKVDFGDSAAAAALINKWVESKTNERIKDLLESDSISDDTRLILVNALYFKGNWKKQFDVHATIDHPFHTSLTDTVNVHMMNMEDHFRYGEDQELDVKLLEMPYTGDEASMLIILPNQIDGLPNVMQKLANGYDIMGAVEKMFSTKVRVMVPRFKIETTIDLKELLPKLGINAIFNSQNSGLDRILNTPEKIYVSEAIQKAFIEVNEEGAEAAAATGILPPTGLTQCPTQSWVHTKTALVSRGDDARVLRNATGAVVRVSGRACSAGSASGVAPAAADGVTTAPQTARSAGRPLAMVYACRHGDDVALRSPAAAPVRGRPPLPLRAVGRRAHSALCGRILHSGFGLVAFTSFSYVIFVIMYCIRRGRKSLLITFLLR</sequence>
<dbReference type="GO" id="GO:0005615">
    <property type="term" value="C:extracellular space"/>
    <property type="evidence" value="ECO:0007669"/>
    <property type="project" value="InterPro"/>
</dbReference>
<evidence type="ECO:0000313" key="7">
    <source>
        <dbReference type="EMBL" id="GBP21439.1"/>
    </source>
</evidence>
<comment type="similarity">
    <text evidence="1 4">Belongs to the serpin family.</text>
</comment>